<evidence type="ECO:0000256" key="3">
    <source>
        <dbReference type="ARBA" id="ARBA00022958"/>
    </source>
</evidence>
<dbReference type="InterPro" id="IPR006037">
    <property type="entry name" value="RCK_C"/>
</dbReference>
<gene>
    <name evidence="8" type="primary">trkA_18</name>
    <name evidence="8" type="ORF">SDC9_54078</name>
</gene>
<feature type="domain" description="RCK N-terminal" evidence="6">
    <location>
        <begin position="228"/>
        <end position="344"/>
    </location>
</feature>
<evidence type="ECO:0000256" key="1">
    <source>
        <dbReference type="ARBA" id="ARBA00022448"/>
    </source>
</evidence>
<proteinExistence type="predicted"/>
<feature type="domain" description="RCK N-terminal" evidence="6">
    <location>
        <begin position="1"/>
        <end position="120"/>
    </location>
</feature>
<reference evidence="8" key="1">
    <citation type="submission" date="2019-08" db="EMBL/GenBank/DDBJ databases">
        <authorList>
            <person name="Kucharzyk K."/>
            <person name="Murdoch R.W."/>
            <person name="Higgins S."/>
            <person name="Loffler F."/>
        </authorList>
    </citation>
    <scope>NUCLEOTIDE SEQUENCE</scope>
</reference>
<dbReference type="SUPFAM" id="SSF116726">
    <property type="entry name" value="TrkA C-terminal domain-like"/>
    <property type="match status" value="2"/>
</dbReference>
<keyword evidence="5" id="KW-0406">Ion transport</keyword>
<evidence type="ECO:0000313" key="8">
    <source>
        <dbReference type="EMBL" id="MPM07770.1"/>
    </source>
</evidence>
<evidence type="ECO:0000259" key="6">
    <source>
        <dbReference type="PROSITE" id="PS51201"/>
    </source>
</evidence>
<dbReference type="Pfam" id="PF02080">
    <property type="entry name" value="TrkA_C"/>
    <property type="match status" value="1"/>
</dbReference>
<dbReference type="SUPFAM" id="SSF51735">
    <property type="entry name" value="NAD(P)-binding Rossmann-fold domains"/>
    <property type="match status" value="2"/>
</dbReference>
<evidence type="ECO:0000256" key="4">
    <source>
        <dbReference type="ARBA" id="ARBA00023027"/>
    </source>
</evidence>
<dbReference type="PROSITE" id="PS51202">
    <property type="entry name" value="RCK_C"/>
    <property type="match status" value="2"/>
</dbReference>
<keyword evidence="1" id="KW-0813">Transport</keyword>
<dbReference type="NCBIfam" id="NF007031">
    <property type="entry name" value="PRK09496.1-2"/>
    <property type="match status" value="1"/>
</dbReference>
<dbReference type="Pfam" id="PF02254">
    <property type="entry name" value="TrkA_N"/>
    <property type="match status" value="2"/>
</dbReference>
<feature type="domain" description="RCK C-terminal" evidence="7">
    <location>
        <begin position="370"/>
        <end position="454"/>
    </location>
</feature>
<dbReference type="PANTHER" id="PTHR43833">
    <property type="entry name" value="POTASSIUM CHANNEL PROTEIN 2-RELATED-RELATED"/>
    <property type="match status" value="1"/>
</dbReference>
<evidence type="ECO:0000256" key="5">
    <source>
        <dbReference type="ARBA" id="ARBA00023065"/>
    </source>
</evidence>
<dbReference type="NCBIfam" id="NF007033">
    <property type="entry name" value="PRK09496.1-5"/>
    <property type="match status" value="1"/>
</dbReference>
<dbReference type="GO" id="GO:0015079">
    <property type="term" value="F:potassium ion transmembrane transporter activity"/>
    <property type="evidence" value="ECO:0007669"/>
    <property type="project" value="InterPro"/>
</dbReference>
<dbReference type="NCBIfam" id="NF007039">
    <property type="entry name" value="PRK09496.3-2"/>
    <property type="match status" value="1"/>
</dbReference>
<name>A0A644WV57_9ZZZZ</name>
<organism evidence="8">
    <name type="scientific">bioreactor metagenome</name>
    <dbReference type="NCBI Taxonomy" id="1076179"/>
    <lineage>
        <taxon>unclassified sequences</taxon>
        <taxon>metagenomes</taxon>
        <taxon>ecological metagenomes</taxon>
    </lineage>
</organism>
<dbReference type="PROSITE" id="PS51201">
    <property type="entry name" value="RCK_N"/>
    <property type="match status" value="2"/>
</dbReference>
<dbReference type="InterPro" id="IPR003148">
    <property type="entry name" value="RCK_N"/>
</dbReference>
<dbReference type="InterPro" id="IPR050721">
    <property type="entry name" value="Trk_Ktr_HKT_K-transport"/>
</dbReference>
<dbReference type="GO" id="GO:0005886">
    <property type="term" value="C:plasma membrane"/>
    <property type="evidence" value="ECO:0007669"/>
    <property type="project" value="InterPro"/>
</dbReference>
<accession>A0A644WV57</accession>
<dbReference type="PANTHER" id="PTHR43833:SF5">
    <property type="entry name" value="TRK SYSTEM POTASSIUM UPTAKE PROTEIN TRKA"/>
    <property type="match status" value="1"/>
</dbReference>
<dbReference type="NCBIfam" id="NF007041">
    <property type="entry name" value="PRK09496.3-4"/>
    <property type="match status" value="1"/>
</dbReference>
<dbReference type="AlphaFoldDB" id="A0A644WV57"/>
<dbReference type="EMBL" id="VSSQ01001374">
    <property type="protein sequence ID" value="MPM07770.1"/>
    <property type="molecule type" value="Genomic_DNA"/>
</dbReference>
<dbReference type="Gene3D" id="3.40.50.720">
    <property type="entry name" value="NAD(P)-binding Rossmann-like Domain"/>
    <property type="match status" value="2"/>
</dbReference>
<keyword evidence="2" id="KW-0633">Potassium transport</keyword>
<comment type="caution">
    <text evidence="8">The sequence shown here is derived from an EMBL/GenBank/DDBJ whole genome shotgun (WGS) entry which is preliminary data.</text>
</comment>
<dbReference type="Gene3D" id="3.30.70.1450">
    <property type="entry name" value="Regulator of K+ conductance, C-terminal domain"/>
    <property type="match status" value="2"/>
</dbReference>
<evidence type="ECO:0000259" key="7">
    <source>
        <dbReference type="PROSITE" id="PS51202"/>
    </source>
</evidence>
<dbReference type="InterPro" id="IPR006036">
    <property type="entry name" value="K_uptake_TrkA"/>
</dbReference>
<keyword evidence="3" id="KW-0630">Potassium</keyword>
<sequence>MRIVVVGSGKIGYALASQLSAEGHDITVIDQDADKVRQIALELDVIGVRGNGVSYQDQTDAGVSDADLLIAATSGDEMNIISCLIAKKLGAKHTIARIRDPKYSEQLAFLKEDLGLSMAVNPEKAAAREIVRIINFPASSSVRGLVKGRVELVECRIEQSSMLCGTKIFKVRDKFRLNILMCLLERKNDIFIPTAEDVFVADDKVYVTGAASDILSFMKAAGHKEHKIHTILIIGGGKIGYYLARQILDVGLNVKIIEKNLERCRELCELLPESLIIHGDGTEHTLLEEELADADILVALTDIDEENLIVSMYASKCGVQKVITKINRTEYLSLAEDIKIDSVISPKQITAYQIIQYVRAMQNTIGSQVSALVRVANERAEVLEFVVAENTCHQNEPLSTIPLKRGLVIAAIVRMDKLIVPYGNTHFEKGDSIIIVTMNHNFTDMNDIFENGPRR</sequence>
<protein>
    <submittedName>
        <fullName evidence="8">Trk system potassium uptake protein TrkA</fullName>
    </submittedName>
</protein>
<feature type="domain" description="RCK C-terminal" evidence="7">
    <location>
        <begin position="140"/>
        <end position="223"/>
    </location>
</feature>
<dbReference type="InterPro" id="IPR036721">
    <property type="entry name" value="RCK_C_sf"/>
</dbReference>
<keyword evidence="4" id="KW-0520">NAD</keyword>
<evidence type="ECO:0000256" key="2">
    <source>
        <dbReference type="ARBA" id="ARBA00022538"/>
    </source>
</evidence>
<dbReference type="PRINTS" id="PR00335">
    <property type="entry name" value="KUPTAKETRKA"/>
</dbReference>
<dbReference type="InterPro" id="IPR036291">
    <property type="entry name" value="NAD(P)-bd_dom_sf"/>
</dbReference>